<evidence type="ECO:0000256" key="1">
    <source>
        <dbReference type="ARBA" id="ARBA00023015"/>
    </source>
</evidence>
<dbReference type="RefSeq" id="WP_113036017.1">
    <property type="nucleotide sequence ID" value="NZ_QMFB01000039.1"/>
</dbReference>
<dbReference type="InterPro" id="IPR041522">
    <property type="entry name" value="CdaR_GGDEF"/>
</dbReference>
<evidence type="ECO:0000256" key="2">
    <source>
        <dbReference type="ARBA" id="ARBA00023125"/>
    </source>
</evidence>
<keyword evidence="3" id="KW-0804">Transcription</keyword>
<dbReference type="EMBL" id="QMFB01000039">
    <property type="protein sequence ID" value="RAV11118.1"/>
    <property type="molecule type" value="Genomic_DNA"/>
</dbReference>
<dbReference type="InterPro" id="IPR009057">
    <property type="entry name" value="Homeodomain-like_sf"/>
</dbReference>
<dbReference type="Gene3D" id="3.30.450.20">
    <property type="entry name" value="PAS domain"/>
    <property type="match status" value="1"/>
</dbReference>
<dbReference type="PANTHER" id="PTHR43280">
    <property type="entry name" value="ARAC-FAMILY TRANSCRIPTIONAL REGULATOR"/>
    <property type="match status" value="1"/>
</dbReference>
<dbReference type="PROSITE" id="PS00041">
    <property type="entry name" value="HTH_ARAC_FAMILY_1"/>
    <property type="match status" value="1"/>
</dbReference>
<dbReference type="GO" id="GO:0003700">
    <property type="term" value="F:DNA-binding transcription factor activity"/>
    <property type="evidence" value="ECO:0007669"/>
    <property type="project" value="InterPro"/>
</dbReference>
<feature type="transmembrane region" description="Helical" evidence="4">
    <location>
        <begin position="16"/>
        <end position="37"/>
    </location>
</feature>
<dbReference type="AlphaFoldDB" id="A0A329LUK3"/>
<dbReference type="Pfam" id="PF12833">
    <property type="entry name" value="HTH_18"/>
    <property type="match status" value="1"/>
</dbReference>
<keyword evidence="7" id="KW-1185">Reference proteome</keyword>
<feature type="domain" description="HTH araC/xylS-type" evidence="5">
    <location>
        <begin position="629"/>
        <end position="727"/>
    </location>
</feature>
<dbReference type="PROSITE" id="PS01124">
    <property type="entry name" value="HTH_ARAC_FAMILY_2"/>
    <property type="match status" value="1"/>
</dbReference>
<feature type="transmembrane region" description="Helical" evidence="4">
    <location>
        <begin position="296"/>
        <end position="316"/>
    </location>
</feature>
<proteinExistence type="predicted"/>
<dbReference type="SUPFAM" id="SSF46689">
    <property type="entry name" value="Homeodomain-like"/>
    <property type="match status" value="2"/>
</dbReference>
<sequence length="732" mass="83946">MRYTWELRNSSFKRRLLFIIVLVSIIPVLILGMLSSYNAAEIVQHEVDRNHQMVLRQIQFQFDQFLKSMDKTSIQLADSSIIEKSVEIGPISNDLGQTFMAIDAIQKIRGTHEIQFDVSLMYLKEDQLYSTRYGFINLTDFPYRDLLKTIGVQFNSMVVIPPETGHRQHELLVLRPIPTFYTDRPNGILIFHVNPTLLNGMLDRAQLGHKGKILIADERGTIVFSQNTEEIGSRLTPASELYMFREASKEDATGKVSVNNEDYHVASVKSAYNDWSYIAITPYKELTGKAADVRKYTLGAAGLLTGLALLLALFGSNRLYSPIQRMQQKVQGEFREQLPYFRDSIFLQLVRGEMSGNEIRAKTERYGFPLNGSRFYVCLVEMDDFAVFKEKYKENDRSLMIYALRKMLEELCENEFSCATVAPLPNQVAVLIGTDDAGERADEAVRRKAAEFRGNIRSYFHLPVTVALSRAILDYTGISEAYQEAAELLGYRLLLGSDSLIEHDSIRMPTGTSEHSFIEHKKQIVSAMTKGDQEEAKVYLAKLVEAIPQYMHNAESVLGTFAYLIGEFDRLVREWNEDGGRLDTKELYKQLLAMSSLQQTERWFGETVFPLVANALQDANIPKRTKLIQQVLQYIHLHFESDLSLQQVADTFQVTPPQLSRLFREERGESFSDYILRYRIEKAKEWLSNTEMPIKEIAERLGYASVQNFTRGFKQMTNDAPGYYRKKSRKEV</sequence>
<name>A0A329LUK3_9BACL</name>
<evidence type="ECO:0000256" key="4">
    <source>
        <dbReference type="SAM" id="Phobius"/>
    </source>
</evidence>
<dbReference type="GO" id="GO:0043565">
    <property type="term" value="F:sequence-specific DNA binding"/>
    <property type="evidence" value="ECO:0007669"/>
    <property type="project" value="InterPro"/>
</dbReference>
<keyword evidence="2" id="KW-0238">DNA-binding</keyword>
<evidence type="ECO:0000313" key="6">
    <source>
        <dbReference type="EMBL" id="RAV11118.1"/>
    </source>
</evidence>
<dbReference type="Pfam" id="PF17853">
    <property type="entry name" value="GGDEF_2"/>
    <property type="match status" value="1"/>
</dbReference>
<keyword evidence="4" id="KW-0472">Membrane</keyword>
<dbReference type="PANTHER" id="PTHR43280:SF10">
    <property type="entry name" value="REGULATORY PROTEIN POCR"/>
    <property type="match status" value="1"/>
</dbReference>
<dbReference type="SMART" id="SM00342">
    <property type="entry name" value="HTH_ARAC"/>
    <property type="match status" value="1"/>
</dbReference>
<organism evidence="6 7">
    <name type="scientific">Paenibacillus contaminans</name>
    <dbReference type="NCBI Taxonomy" id="450362"/>
    <lineage>
        <taxon>Bacteria</taxon>
        <taxon>Bacillati</taxon>
        <taxon>Bacillota</taxon>
        <taxon>Bacilli</taxon>
        <taxon>Bacillales</taxon>
        <taxon>Paenibacillaceae</taxon>
        <taxon>Paenibacillus</taxon>
    </lineage>
</organism>
<reference evidence="6 7" key="1">
    <citation type="journal article" date="2009" name="Int. J. Syst. Evol. Microbiol.">
        <title>Paenibacillus contaminans sp. nov., isolated from a contaminated laboratory plate.</title>
        <authorList>
            <person name="Chou J.H."/>
            <person name="Lee J.H."/>
            <person name="Lin M.C."/>
            <person name="Chang P.S."/>
            <person name="Arun A.B."/>
            <person name="Young C.C."/>
            <person name="Chen W.M."/>
        </authorList>
    </citation>
    <scope>NUCLEOTIDE SEQUENCE [LARGE SCALE GENOMIC DNA]</scope>
    <source>
        <strain evidence="6 7">CKOBP-6</strain>
    </source>
</reference>
<evidence type="ECO:0000313" key="7">
    <source>
        <dbReference type="Proteomes" id="UP000250369"/>
    </source>
</evidence>
<dbReference type="InterPro" id="IPR018060">
    <property type="entry name" value="HTH_AraC"/>
</dbReference>
<dbReference type="InterPro" id="IPR018062">
    <property type="entry name" value="HTH_AraC-typ_CS"/>
</dbReference>
<dbReference type="Gene3D" id="1.10.10.60">
    <property type="entry name" value="Homeodomain-like"/>
    <property type="match status" value="2"/>
</dbReference>
<keyword evidence="4" id="KW-1133">Transmembrane helix</keyword>
<comment type="caution">
    <text evidence="6">The sequence shown here is derived from an EMBL/GenBank/DDBJ whole genome shotgun (WGS) entry which is preliminary data.</text>
</comment>
<keyword evidence="4" id="KW-0812">Transmembrane</keyword>
<accession>A0A329LUK3</accession>
<keyword evidence="1" id="KW-0805">Transcription regulation</keyword>
<protein>
    <recommendedName>
        <fullName evidence="5">HTH araC/xylS-type domain-containing protein</fullName>
    </recommendedName>
</protein>
<evidence type="ECO:0000256" key="3">
    <source>
        <dbReference type="ARBA" id="ARBA00023163"/>
    </source>
</evidence>
<gene>
    <name evidence="6" type="ORF">DQG23_36740</name>
</gene>
<evidence type="ECO:0000259" key="5">
    <source>
        <dbReference type="PROSITE" id="PS01124"/>
    </source>
</evidence>
<dbReference type="OrthoDB" id="1975037at2"/>
<dbReference type="Proteomes" id="UP000250369">
    <property type="component" value="Unassembled WGS sequence"/>
</dbReference>